<dbReference type="SUPFAM" id="SSF49879">
    <property type="entry name" value="SMAD/FHA domain"/>
    <property type="match status" value="2"/>
</dbReference>
<evidence type="ECO:0000313" key="6">
    <source>
        <dbReference type="Proteomes" id="UP000307087"/>
    </source>
</evidence>
<dbReference type="AlphaFoldDB" id="A0A4S8NNW6"/>
<keyword evidence="1" id="KW-0597">Phosphoprotein</keyword>
<dbReference type="GO" id="GO:0006508">
    <property type="term" value="P:proteolysis"/>
    <property type="evidence" value="ECO:0007669"/>
    <property type="project" value="InterPro"/>
</dbReference>
<feature type="compositionally biased region" description="Pro residues" evidence="2">
    <location>
        <begin position="183"/>
        <end position="214"/>
    </location>
</feature>
<feature type="transmembrane region" description="Helical" evidence="3">
    <location>
        <begin position="377"/>
        <end position="400"/>
    </location>
</feature>
<dbReference type="InterPro" id="IPR000253">
    <property type="entry name" value="FHA_dom"/>
</dbReference>
<feature type="domain" description="FHA" evidence="4">
    <location>
        <begin position="283"/>
        <end position="331"/>
    </location>
</feature>
<dbReference type="Gene3D" id="2.40.10.120">
    <property type="match status" value="1"/>
</dbReference>
<dbReference type="Proteomes" id="UP000307087">
    <property type="component" value="Unassembled WGS sequence"/>
</dbReference>
<dbReference type="InterPro" id="IPR001940">
    <property type="entry name" value="Peptidase_S1C"/>
</dbReference>
<dbReference type="GO" id="GO:0004252">
    <property type="term" value="F:serine-type endopeptidase activity"/>
    <property type="evidence" value="ECO:0007669"/>
    <property type="project" value="InterPro"/>
</dbReference>
<dbReference type="Gene3D" id="2.60.200.20">
    <property type="match status" value="2"/>
</dbReference>
<evidence type="ECO:0000259" key="4">
    <source>
        <dbReference type="PROSITE" id="PS50006"/>
    </source>
</evidence>
<organism evidence="5 6">
    <name type="scientific">Nocardioides caeni</name>
    <dbReference type="NCBI Taxonomy" id="574700"/>
    <lineage>
        <taxon>Bacteria</taxon>
        <taxon>Bacillati</taxon>
        <taxon>Actinomycetota</taxon>
        <taxon>Actinomycetes</taxon>
        <taxon>Propionibacteriales</taxon>
        <taxon>Nocardioidaceae</taxon>
        <taxon>Nocardioides</taxon>
    </lineage>
</organism>
<dbReference type="PANTHER" id="PTHR22939:SF129">
    <property type="entry name" value="SERINE PROTEASE HTRA2, MITOCHONDRIAL"/>
    <property type="match status" value="1"/>
</dbReference>
<gene>
    <name evidence="5" type="ORF">E9934_01080</name>
</gene>
<dbReference type="EMBL" id="STGW01000001">
    <property type="protein sequence ID" value="THV18265.1"/>
    <property type="molecule type" value="Genomic_DNA"/>
</dbReference>
<proteinExistence type="predicted"/>
<dbReference type="SMART" id="SM00240">
    <property type="entry name" value="FHA"/>
    <property type="match status" value="2"/>
</dbReference>
<dbReference type="InterPro" id="IPR009003">
    <property type="entry name" value="Peptidase_S1_PA"/>
</dbReference>
<name>A0A4S8NNW6_9ACTN</name>
<dbReference type="PROSITE" id="PS50006">
    <property type="entry name" value="FHA_DOMAIN"/>
    <property type="match status" value="2"/>
</dbReference>
<dbReference type="OrthoDB" id="277520at2"/>
<feature type="region of interest" description="Disordered" evidence="2">
    <location>
        <begin position="104"/>
        <end position="264"/>
    </location>
</feature>
<feature type="compositionally biased region" description="Low complexity" evidence="2">
    <location>
        <begin position="215"/>
        <end position="226"/>
    </location>
</feature>
<dbReference type="Pfam" id="PF13365">
    <property type="entry name" value="Trypsin_2"/>
    <property type="match status" value="1"/>
</dbReference>
<sequence>MSGVSALVVEVDGRVLRLEGRSAFHIGRAIEADIVLTAGSVSRRHAEIRSVDGVWTLIDAGSQFGTFVDEQRITEHPIEQRVEVRCGPPAAGATLTVIPAEQYDDASATPSVPAPLAPMPDGLLDEPTSVPRPVTPGGEAPRPDHTAVAPRRAGAPDAPVPPLSPPPLPAAAAPGSERFAPPGAAPATPPGLPPAPLSGPPPVPAALPPVPQAPPAAGARPPGGSVVPPPIDGNEATQVLAAIASPGPVGQPGPSGPPPPRTGPDLLVVAEGREHRFRHPAQVTVGRRSDCTVVISDPACSRIHGRIDAHPGGWSFTNLSNENSFLDGRRVVHRAFDERTSLRLGHPVAGPELILVPILSAAEEERRIARRRWGRRLVVVGVVAAVLTLIGGAVAGAWLIGRDDDGDRRTSGSSSEGTAPGPDGTHPPSPGTDSMGFLSDAELDAAKAATVKITAETHYIDDPSSIGEYHGSGSIISSDGLILTNAHVAEPEAEGLYEQYGGPQIANPEYLLISLTDGMTDTNAPPAFRARVVAADGHLDAAVVQIYANADGSDLDGDLDLPAVEVGDSDDLRAGDDVTVLGFPAVAGSGASITVTTGVISTVLNIPELGPRSELDTDARIAPGNSGGMAVNNDGELIGIPTALQSDEGTTVTSGRIRSIDVVKDLIEEAEAAVG</sequence>
<protein>
    <submittedName>
        <fullName evidence="5">FHA domain-containing protein</fullName>
    </submittedName>
</protein>
<feature type="domain" description="FHA" evidence="4">
    <location>
        <begin position="24"/>
        <end position="73"/>
    </location>
</feature>
<dbReference type="InterPro" id="IPR008984">
    <property type="entry name" value="SMAD_FHA_dom_sf"/>
</dbReference>
<keyword evidence="6" id="KW-1185">Reference proteome</keyword>
<reference evidence="5 6" key="1">
    <citation type="journal article" date="2009" name="Int. J. Syst. Evol. Microbiol.">
        <title>Nocardioides caeni sp. nov., isolated from wastewater.</title>
        <authorList>
            <person name="Yoon J.H."/>
            <person name="Kang S.J."/>
            <person name="Park S."/>
            <person name="Kim W."/>
            <person name="Oh T.K."/>
        </authorList>
    </citation>
    <scope>NUCLEOTIDE SEQUENCE [LARGE SCALE GENOMIC DNA]</scope>
    <source>
        <strain evidence="5 6">DSM 23134</strain>
    </source>
</reference>
<evidence type="ECO:0000256" key="1">
    <source>
        <dbReference type="ARBA" id="ARBA00022553"/>
    </source>
</evidence>
<evidence type="ECO:0000256" key="2">
    <source>
        <dbReference type="SAM" id="MobiDB-lite"/>
    </source>
</evidence>
<comment type="caution">
    <text evidence="5">The sequence shown here is derived from an EMBL/GenBank/DDBJ whole genome shotgun (WGS) entry which is preliminary data.</text>
</comment>
<dbReference type="Pfam" id="PF00498">
    <property type="entry name" value="FHA"/>
    <property type="match status" value="2"/>
</dbReference>
<keyword evidence="3" id="KW-1133">Transmembrane helix</keyword>
<accession>A0A4S8NNW6</accession>
<feature type="compositionally biased region" description="Low complexity" evidence="2">
    <location>
        <begin position="170"/>
        <end position="182"/>
    </location>
</feature>
<dbReference type="SUPFAM" id="SSF50494">
    <property type="entry name" value="Trypsin-like serine proteases"/>
    <property type="match status" value="1"/>
</dbReference>
<dbReference type="PANTHER" id="PTHR22939">
    <property type="entry name" value="SERINE PROTEASE FAMILY S1C HTRA-RELATED"/>
    <property type="match status" value="1"/>
</dbReference>
<evidence type="ECO:0000256" key="3">
    <source>
        <dbReference type="SAM" id="Phobius"/>
    </source>
</evidence>
<keyword evidence="3" id="KW-0472">Membrane</keyword>
<dbReference type="RefSeq" id="WP_136560980.1">
    <property type="nucleotide sequence ID" value="NZ_STGW01000001.1"/>
</dbReference>
<evidence type="ECO:0000313" key="5">
    <source>
        <dbReference type="EMBL" id="THV18265.1"/>
    </source>
</evidence>
<keyword evidence="3" id="KW-0812">Transmembrane</keyword>
<feature type="compositionally biased region" description="Pro residues" evidence="2">
    <location>
        <begin position="249"/>
        <end position="262"/>
    </location>
</feature>
<dbReference type="PRINTS" id="PR00834">
    <property type="entry name" value="PROTEASES2C"/>
</dbReference>
<feature type="region of interest" description="Disordered" evidence="2">
    <location>
        <begin position="404"/>
        <end position="437"/>
    </location>
</feature>
<feature type="compositionally biased region" description="Pro residues" evidence="2">
    <location>
        <begin position="158"/>
        <end position="169"/>
    </location>
</feature>